<keyword evidence="10 14" id="KW-0460">Magnesium</keyword>
<evidence type="ECO:0000256" key="12">
    <source>
        <dbReference type="ARBA" id="ARBA00023317"/>
    </source>
</evidence>
<dbReference type="PANTHER" id="PTHR11817">
    <property type="entry name" value="PYRUVATE KINASE"/>
    <property type="match status" value="1"/>
</dbReference>
<feature type="domain" description="Pyruvate kinase C-terminal" evidence="16">
    <location>
        <begin position="366"/>
        <end position="475"/>
    </location>
</feature>
<dbReference type="Pfam" id="PF02887">
    <property type="entry name" value="PK_C"/>
    <property type="match status" value="1"/>
</dbReference>
<dbReference type="GO" id="GO:0000287">
    <property type="term" value="F:magnesium ion binding"/>
    <property type="evidence" value="ECO:0007669"/>
    <property type="project" value="UniProtKB-UniRule"/>
</dbReference>
<accession>A0A2M7Z743</accession>
<keyword evidence="12 17" id="KW-0670">Pyruvate</keyword>
<evidence type="ECO:0000259" key="16">
    <source>
        <dbReference type="Pfam" id="PF02887"/>
    </source>
</evidence>
<dbReference type="NCBIfam" id="NF004978">
    <property type="entry name" value="PRK06354.1"/>
    <property type="match status" value="1"/>
</dbReference>
<dbReference type="UniPathway" id="UPA00109">
    <property type="reaction ID" value="UER00188"/>
</dbReference>
<dbReference type="InterPro" id="IPR040442">
    <property type="entry name" value="Pyrv_kinase-like_dom_sf"/>
</dbReference>
<evidence type="ECO:0000313" key="17">
    <source>
        <dbReference type="EMBL" id="PJA89950.1"/>
    </source>
</evidence>
<comment type="cofactor">
    <cofactor evidence="1">
        <name>K(+)</name>
        <dbReference type="ChEBI" id="CHEBI:29103"/>
    </cofactor>
</comment>
<dbReference type="InterPro" id="IPR015813">
    <property type="entry name" value="Pyrv/PenolPyrv_kinase-like_dom"/>
</dbReference>
<dbReference type="InterPro" id="IPR015793">
    <property type="entry name" value="Pyrv_Knase_brl"/>
</dbReference>
<dbReference type="InterPro" id="IPR015795">
    <property type="entry name" value="Pyrv_Knase_C"/>
</dbReference>
<comment type="pathway">
    <text evidence="2 14">Carbohydrate degradation; glycolysis; pyruvate from D-glyceraldehyde 3-phosphate: step 5/5.</text>
</comment>
<evidence type="ECO:0000256" key="3">
    <source>
        <dbReference type="ARBA" id="ARBA00008663"/>
    </source>
</evidence>
<proteinExistence type="inferred from homology"/>
<keyword evidence="7" id="KW-0547">Nucleotide-binding</keyword>
<keyword evidence="8 14" id="KW-0418">Kinase</keyword>
<reference evidence="18" key="1">
    <citation type="submission" date="2017-09" db="EMBL/GenBank/DDBJ databases">
        <title>Depth-based differentiation of microbial function through sediment-hosted aquifers and enrichment of novel symbionts in the deep terrestrial subsurface.</title>
        <authorList>
            <person name="Probst A.J."/>
            <person name="Ladd B."/>
            <person name="Jarett J.K."/>
            <person name="Geller-Mcgrath D.E."/>
            <person name="Sieber C.M.K."/>
            <person name="Emerson J.B."/>
            <person name="Anantharaman K."/>
            <person name="Thomas B.C."/>
            <person name="Malmstrom R."/>
            <person name="Stieglmeier M."/>
            <person name="Klingl A."/>
            <person name="Woyke T."/>
            <person name="Ryan C.M."/>
            <person name="Banfield J.F."/>
        </authorList>
    </citation>
    <scope>NUCLEOTIDE SEQUENCE [LARGE SCALE GENOMIC DNA]</scope>
</reference>
<name>A0A2M7Z743_9BACT</name>
<evidence type="ECO:0000256" key="8">
    <source>
        <dbReference type="ARBA" id="ARBA00022777"/>
    </source>
</evidence>
<keyword evidence="11 14" id="KW-0324">Glycolysis</keyword>
<dbReference type="Gene3D" id="2.40.33.10">
    <property type="entry name" value="PK beta-barrel domain-like"/>
    <property type="match status" value="1"/>
</dbReference>
<dbReference type="EC" id="2.7.1.40" evidence="4 13"/>
<dbReference type="InterPro" id="IPR015806">
    <property type="entry name" value="Pyrv_Knase_insert_dom_sf"/>
</dbReference>
<evidence type="ECO:0000256" key="13">
    <source>
        <dbReference type="NCBIfam" id="TIGR01064"/>
    </source>
</evidence>
<dbReference type="Pfam" id="PF00224">
    <property type="entry name" value="PK"/>
    <property type="match status" value="1"/>
</dbReference>
<evidence type="ECO:0000256" key="7">
    <source>
        <dbReference type="ARBA" id="ARBA00022741"/>
    </source>
</evidence>
<evidence type="ECO:0000256" key="6">
    <source>
        <dbReference type="ARBA" id="ARBA00022723"/>
    </source>
</evidence>
<evidence type="ECO:0000313" key="18">
    <source>
        <dbReference type="Proteomes" id="UP000230843"/>
    </source>
</evidence>
<dbReference type="GO" id="GO:0030955">
    <property type="term" value="F:potassium ion binding"/>
    <property type="evidence" value="ECO:0007669"/>
    <property type="project" value="UniProtKB-UniRule"/>
</dbReference>
<dbReference type="GO" id="GO:0005524">
    <property type="term" value="F:ATP binding"/>
    <property type="evidence" value="ECO:0007669"/>
    <property type="project" value="UniProtKB-KW"/>
</dbReference>
<evidence type="ECO:0000259" key="15">
    <source>
        <dbReference type="Pfam" id="PF00224"/>
    </source>
</evidence>
<dbReference type="InterPro" id="IPR001697">
    <property type="entry name" value="Pyr_Knase"/>
</dbReference>
<dbReference type="SUPFAM" id="SSF50800">
    <property type="entry name" value="PK beta-barrel domain-like"/>
    <property type="match status" value="1"/>
</dbReference>
<gene>
    <name evidence="17" type="primary">pyk</name>
    <name evidence="17" type="ORF">CO137_01470</name>
</gene>
<dbReference type="SUPFAM" id="SSF51621">
    <property type="entry name" value="Phosphoenolpyruvate/pyruvate domain"/>
    <property type="match status" value="1"/>
</dbReference>
<dbReference type="InterPro" id="IPR018209">
    <property type="entry name" value="Pyrv_Knase_AS"/>
</dbReference>
<dbReference type="GO" id="GO:0016301">
    <property type="term" value="F:kinase activity"/>
    <property type="evidence" value="ECO:0007669"/>
    <property type="project" value="UniProtKB-KW"/>
</dbReference>
<evidence type="ECO:0000256" key="11">
    <source>
        <dbReference type="ARBA" id="ARBA00023152"/>
    </source>
</evidence>
<protein>
    <recommendedName>
        <fullName evidence="4 13">Pyruvate kinase</fullName>
        <ecNumber evidence="4 13">2.7.1.40</ecNumber>
    </recommendedName>
</protein>
<comment type="catalytic activity">
    <reaction evidence="14">
        <text>pyruvate + ATP = phosphoenolpyruvate + ADP + H(+)</text>
        <dbReference type="Rhea" id="RHEA:18157"/>
        <dbReference type="ChEBI" id="CHEBI:15361"/>
        <dbReference type="ChEBI" id="CHEBI:15378"/>
        <dbReference type="ChEBI" id="CHEBI:30616"/>
        <dbReference type="ChEBI" id="CHEBI:58702"/>
        <dbReference type="ChEBI" id="CHEBI:456216"/>
        <dbReference type="EC" id="2.7.1.40"/>
    </reaction>
</comment>
<dbReference type="InterPro" id="IPR011037">
    <property type="entry name" value="Pyrv_Knase-like_insert_dom_sf"/>
</dbReference>
<comment type="caution">
    <text evidence="17">The sequence shown here is derived from an EMBL/GenBank/DDBJ whole genome shotgun (WGS) entry which is preliminary data.</text>
</comment>
<organism evidence="17 18">
    <name type="scientific">Candidatus Magasanikbacteria bacterium CG_4_9_14_3_um_filter_32_9</name>
    <dbReference type="NCBI Taxonomy" id="1974644"/>
    <lineage>
        <taxon>Bacteria</taxon>
        <taxon>Candidatus Magasanikiibacteriota</taxon>
    </lineage>
</organism>
<dbReference type="SUPFAM" id="SSF52935">
    <property type="entry name" value="PK C-terminal domain-like"/>
    <property type="match status" value="1"/>
</dbReference>
<evidence type="ECO:0000256" key="5">
    <source>
        <dbReference type="ARBA" id="ARBA00022679"/>
    </source>
</evidence>
<evidence type="ECO:0000256" key="9">
    <source>
        <dbReference type="ARBA" id="ARBA00022840"/>
    </source>
</evidence>
<sequence length="480" mass="53770">MNKRTKIVCTIGPACEKKSILTRMVKAGMNVARLNFSHGTHENHKKLIENIRFVAKKTGEPVAIIQDLQGPKIRLGVLPEEGIEIKKGEEVIFDTSKKEYKNKIVPITYDELHRHLKKDERILLADGKIEVKITEVIKTKIKTKVVVGGIISSHKGLNVPDSKLRISALTEKDKEDALFGVENNVDYIALSFVTDAKDIIDLRFLIKEYEKKLKIKKEVPIRIIAKIERHEAVDNIEEIMDVVDGIMIARGDLGMEIPAEQVPLVQKRLVDLALKYSKPVIVATQMLDSMQNNPRPTRAEVSDVANAVIDHTDAVMLSNETATGKYPIHTVKMMATIISETEDSNYDRLHLQMSPTKKHGDTDDIITKLSRVIAEDTESKLILAASISGDTGRLISRYRPELPIAVGTSSERVRNQLNLSWGVIPFILLHCDSIEELVERSVSYLKKNKIVKKKDKIVVVAGEPVGQAGNINLLELKEIK</sequence>
<keyword evidence="9" id="KW-0067">ATP-binding</keyword>
<dbReference type="Proteomes" id="UP000230843">
    <property type="component" value="Unassembled WGS sequence"/>
</dbReference>
<dbReference type="EMBL" id="PFVJ01000033">
    <property type="protein sequence ID" value="PJA89950.1"/>
    <property type="molecule type" value="Genomic_DNA"/>
</dbReference>
<keyword evidence="6" id="KW-0479">Metal-binding</keyword>
<evidence type="ECO:0000256" key="4">
    <source>
        <dbReference type="ARBA" id="ARBA00012142"/>
    </source>
</evidence>
<dbReference type="NCBIfam" id="NF004491">
    <property type="entry name" value="PRK05826.1"/>
    <property type="match status" value="1"/>
</dbReference>
<feature type="domain" description="Pyruvate kinase barrel" evidence="15">
    <location>
        <begin position="3"/>
        <end position="331"/>
    </location>
</feature>
<evidence type="ECO:0000256" key="1">
    <source>
        <dbReference type="ARBA" id="ARBA00001958"/>
    </source>
</evidence>
<dbReference type="AlphaFoldDB" id="A0A2M7Z743"/>
<dbReference type="GO" id="GO:0004743">
    <property type="term" value="F:pyruvate kinase activity"/>
    <property type="evidence" value="ECO:0007669"/>
    <property type="project" value="UniProtKB-UniRule"/>
</dbReference>
<evidence type="ECO:0000256" key="14">
    <source>
        <dbReference type="RuleBase" id="RU000504"/>
    </source>
</evidence>
<evidence type="ECO:0000256" key="10">
    <source>
        <dbReference type="ARBA" id="ARBA00022842"/>
    </source>
</evidence>
<comment type="similarity">
    <text evidence="3 14">Belongs to the pyruvate kinase family.</text>
</comment>
<evidence type="ECO:0000256" key="2">
    <source>
        <dbReference type="ARBA" id="ARBA00004997"/>
    </source>
</evidence>
<dbReference type="PROSITE" id="PS00110">
    <property type="entry name" value="PYRUVATE_KINASE"/>
    <property type="match status" value="1"/>
</dbReference>
<keyword evidence="5 14" id="KW-0808">Transferase</keyword>
<dbReference type="InterPro" id="IPR036918">
    <property type="entry name" value="Pyrv_Knase_C_sf"/>
</dbReference>
<dbReference type="Gene3D" id="3.20.20.60">
    <property type="entry name" value="Phosphoenolpyruvate-binding domains"/>
    <property type="match status" value="1"/>
</dbReference>
<dbReference type="PRINTS" id="PR01050">
    <property type="entry name" value="PYRUVTKNASE"/>
</dbReference>
<dbReference type="NCBIfam" id="TIGR01064">
    <property type="entry name" value="pyruv_kin"/>
    <property type="match status" value="1"/>
</dbReference>
<dbReference type="Gene3D" id="3.40.1380.20">
    <property type="entry name" value="Pyruvate kinase, C-terminal domain"/>
    <property type="match status" value="1"/>
</dbReference>
<dbReference type="FunFam" id="2.40.33.10:FF:000001">
    <property type="entry name" value="Pyruvate kinase"/>
    <property type="match status" value="1"/>
</dbReference>